<gene>
    <name evidence="1" type="ORF">GCM10009854_44010</name>
</gene>
<dbReference type="RefSeq" id="WP_344136234.1">
    <property type="nucleotide sequence ID" value="NZ_BAAARA010000021.1"/>
</dbReference>
<comment type="caution">
    <text evidence="1">The sequence shown here is derived from an EMBL/GenBank/DDBJ whole genome shotgun (WGS) entry which is preliminary data.</text>
</comment>
<organism evidence="1 2">
    <name type="scientific">Saccharopolyspora halophila</name>
    <dbReference type="NCBI Taxonomy" id="405551"/>
    <lineage>
        <taxon>Bacteria</taxon>
        <taxon>Bacillati</taxon>
        <taxon>Actinomycetota</taxon>
        <taxon>Actinomycetes</taxon>
        <taxon>Pseudonocardiales</taxon>
        <taxon>Pseudonocardiaceae</taxon>
        <taxon>Saccharopolyspora</taxon>
    </lineage>
</organism>
<dbReference type="Proteomes" id="UP001501218">
    <property type="component" value="Unassembled WGS sequence"/>
</dbReference>
<protein>
    <recommendedName>
        <fullName evidence="3">Ribulose 1,5-bisphosphate carboxylase large subunit</fullName>
    </recommendedName>
</protein>
<dbReference type="EMBL" id="BAAARA010000021">
    <property type="protein sequence ID" value="GAA2360200.1"/>
    <property type="molecule type" value="Genomic_DNA"/>
</dbReference>
<proteinExistence type="predicted"/>
<reference evidence="1 2" key="1">
    <citation type="journal article" date="2019" name="Int. J. Syst. Evol. Microbiol.">
        <title>The Global Catalogue of Microorganisms (GCM) 10K type strain sequencing project: providing services to taxonomists for standard genome sequencing and annotation.</title>
        <authorList>
            <consortium name="The Broad Institute Genomics Platform"/>
            <consortium name="The Broad Institute Genome Sequencing Center for Infectious Disease"/>
            <person name="Wu L."/>
            <person name="Ma J."/>
        </authorList>
    </citation>
    <scope>NUCLEOTIDE SEQUENCE [LARGE SCALE GENOMIC DNA]</scope>
    <source>
        <strain evidence="1 2">JCM 16221</strain>
    </source>
</reference>
<name>A0ABN3GSQ1_9PSEU</name>
<sequence>MRVPNPADVVGMAKSAAGWAVGSATAVAAVPGRVFGMLDDVEAVISRVNGAVDRVEAIVERAEHAARGAESTVSQARAVADEAEVAVVDARRVAAEAAGVVGGARVVSDEASKTVATARRTADTADELLESYAPTAKRAAPLLERFVEEFSEDEVDAAIKLVDELPVLTEHIRTDVLPILHTLDRVGPEIHELLEVTYDVRRALIGIPGFQYFRRRGSNRVEEREQAVEEPGGS</sequence>
<evidence type="ECO:0008006" key="3">
    <source>
        <dbReference type="Google" id="ProtNLM"/>
    </source>
</evidence>
<evidence type="ECO:0000313" key="1">
    <source>
        <dbReference type="EMBL" id="GAA2360200.1"/>
    </source>
</evidence>
<evidence type="ECO:0000313" key="2">
    <source>
        <dbReference type="Proteomes" id="UP001501218"/>
    </source>
</evidence>
<accession>A0ABN3GSQ1</accession>
<keyword evidence="2" id="KW-1185">Reference proteome</keyword>